<comment type="caution">
    <text evidence="7">The sequence shown here is derived from an EMBL/GenBank/DDBJ whole genome shotgun (WGS) entry which is preliminary data.</text>
</comment>
<organism evidence="7 8">
    <name type="scientific">Microbacterium lacticum</name>
    <dbReference type="NCBI Taxonomy" id="33885"/>
    <lineage>
        <taxon>Bacteria</taxon>
        <taxon>Bacillati</taxon>
        <taxon>Actinomycetota</taxon>
        <taxon>Actinomycetes</taxon>
        <taxon>Micrococcales</taxon>
        <taxon>Microbacteriaceae</taxon>
        <taxon>Microbacterium</taxon>
    </lineage>
</organism>
<comment type="similarity">
    <text evidence="1">Belongs to the low molecular weight phosphotyrosine protein phosphatase family.</text>
</comment>
<evidence type="ECO:0000256" key="3">
    <source>
        <dbReference type="ARBA" id="ARBA00022801"/>
    </source>
</evidence>
<dbReference type="PANTHER" id="PTHR11717">
    <property type="entry name" value="LOW MOLECULAR WEIGHT PROTEIN TYROSINE PHOSPHATASE"/>
    <property type="match status" value="1"/>
</dbReference>
<keyword evidence="4" id="KW-0904">Protein phosphatase</keyword>
<protein>
    <recommendedName>
        <fullName evidence="2">protein-tyrosine-phosphatase</fullName>
        <ecNumber evidence="2">3.1.3.48</ecNumber>
    </recommendedName>
</protein>
<evidence type="ECO:0000256" key="5">
    <source>
        <dbReference type="PIRSR" id="PIRSR617867-1"/>
    </source>
</evidence>
<dbReference type="SMART" id="SM00226">
    <property type="entry name" value="LMWPc"/>
    <property type="match status" value="1"/>
</dbReference>
<sequence length="197" mass="20657">MFEILVVCTGNICRSPLAEVVLRGTLEQLGGRVHSAGTQGLDAAPMTPEAQRLVVAMGADAGAASAHRSRYLTAAHLDSPDLILAMSREHRGRVAQLAPARLRSSFTVREFARLATGIPDADIVSAVASAGPDAAARVRAAVAIVAARRGLSAPPDDPADDDVVDPYRRPWATYQLSAAQMSPGLDQVARVVSLATR</sequence>
<evidence type="ECO:0000256" key="4">
    <source>
        <dbReference type="ARBA" id="ARBA00022912"/>
    </source>
</evidence>
<proteinExistence type="inferred from homology"/>
<gene>
    <name evidence="7" type="ORF">FHX68_2528</name>
</gene>
<dbReference type="Gene3D" id="3.40.50.2300">
    <property type="match status" value="1"/>
</dbReference>
<name>A0A4Y3UQW2_9MICO</name>
<dbReference type="EMBL" id="VFPS01000005">
    <property type="protein sequence ID" value="TQM91316.1"/>
    <property type="molecule type" value="Genomic_DNA"/>
</dbReference>
<dbReference type="OrthoDB" id="9784339at2"/>
<evidence type="ECO:0000256" key="2">
    <source>
        <dbReference type="ARBA" id="ARBA00013064"/>
    </source>
</evidence>
<evidence type="ECO:0000313" key="7">
    <source>
        <dbReference type="EMBL" id="TQM91316.1"/>
    </source>
</evidence>
<reference evidence="7 8" key="1">
    <citation type="submission" date="2019-06" db="EMBL/GenBank/DDBJ databases">
        <title>Sequencing the genomes of 1000 actinobacteria strains.</title>
        <authorList>
            <person name="Klenk H.-P."/>
        </authorList>
    </citation>
    <scope>NUCLEOTIDE SEQUENCE [LARGE SCALE GENOMIC DNA]</scope>
    <source>
        <strain evidence="7 8">DSM 20427</strain>
    </source>
</reference>
<feature type="domain" description="Phosphotyrosine protein phosphatase I" evidence="6">
    <location>
        <begin position="2"/>
        <end position="114"/>
    </location>
</feature>
<dbReference type="PANTHER" id="PTHR11717:SF7">
    <property type="entry name" value="LOW MOLECULAR WEIGHT PHOSPHOTYROSINE PROTEIN PHOSPHATASE"/>
    <property type="match status" value="1"/>
</dbReference>
<evidence type="ECO:0000256" key="1">
    <source>
        <dbReference type="ARBA" id="ARBA00011063"/>
    </source>
</evidence>
<dbReference type="InterPro" id="IPR017867">
    <property type="entry name" value="Tyr_phospatase_low_mol_wt"/>
</dbReference>
<evidence type="ECO:0000313" key="8">
    <source>
        <dbReference type="Proteomes" id="UP000319804"/>
    </source>
</evidence>
<feature type="active site" evidence="5">
    <location>
        <position position="14"/>
    </location>
</feature>
<dbReference type="InterPro" id="IPR036196">
    <property type="entry name" value="Ptyr_pPase_sf"/>
</dbReference>
<evidence type="ECO:0000259" key="6">
    <source>
        <dbReference type="SMART" id="SM00226"/>
    </source>
</evidence>
<dbReference type="InterPro" id="IPR050438">
    <property type="entry name" value="LMW_PTPase"/>
</dbReference>
<dbReference type="AlphaFoldDB" id="A0A4Y3UQW2"/>
<dbReference type="RefSeq" id="WP_141380951.1">
    <property type="nucleotide sequence ID" value="NZ_BJNA01000040.1"/>
</dbReference>
<dbReference type="GO" id="GO:0004725">
    <property type="term" value="F:protein tyrosine phosphatase activity"/>
    <property type="evidence" value="ECO:0007669"/>
    <property type="project" value="UniProtKB-EC"/>
</dbReference>
<keyword evidence="3" id="KW-0378">Hydrolase</keyword>
<keyword evidence="8" id="KW-1185">Reference proteome</keyword>
<dbReference type="Pfam" id="PF01451">
    <property type="entry name" value="LMWPc"/>
    <property type="match status" value="1"/>
</dbReference>
<feature type="active site" description="Nucleophile" evidence="5">
    <location>
        <position position="8"/>
    </location>
</feature>
<dbReference type="PRINTS" id="PR00719">
    <property type="entry name" value="LMWPTPASE"/>
</dbReference>
<accession>A0A4Y3UQW2</accession>
<dbReference type="InterPro" id="IPR023485">
    <property type="entry name" value="Ptyr_pPase"/>
</dbReference>
<dbReference type="SUPFAM" id="SSF52788">
    <property type="entry name" value="Phosphotyrosine protein phosphatases I"/>
    <property type="match status" value="1"/>
</dbReference>
<dbReference type="EC" id="3.1.3.48" evidence="2"/>
<dbReference type="Proteomes" id="UP000319804">
    <property type="component" value="Unassembled WGS sequence"/>
</dbReference>